<dbReference type="EMBL" id="VNHM01000017">
    <property type="protein sequence ID" value="TYO93887.1"/>
    <property type="molecule type" value="Genomic_DNA"/>
</dbReference>
<dbReference type="AlphaFoldDB" id="A0A5S4ZNZ8"/>
<proteinExistence type="predicted"/>
<accession>A0A5S4ZNZ8</accession>
<name>A0A5S4ZNZ8_9FIRM</name>
<dbReference type="RefSeq" id="WP_166512519.1">
    <property type="nucleotide sequence ID" value="NZ_VNHM01000017.1"/>
</dbReference>
<protein>
    <recommendedName>
        <fullName evidence="3">DUF4912 domain-containing protein</fullName>
    </recommendedName>
</protein>
<evidence type="ECO:0000313" key="1">
    <source>
        <dbReference type="EMBL" id="TYO93887.1"/>
    </source>
</evidence>
<dbReference type="Proteomes" id="UP000323166">
    <property type="component" value="Unassembled WGS sequence"/>
</dbReference>
<sequence>MSIIIDRMELPRWYDENKIVFMVVNPTTAYLYWELAFSQCKALQGNRPSLRLFEIPAQQQHFEQPRLVKSIVLPAFTDNWYFNELQSGRQYQAEIGWEQNHVFFSILRSNTISMPPATPLAVPSNVKWQPVNHISEKPTLHANRPVGSVDELIQQMSFYMGIKEVS</sequence>
<gene>
    <name evidence="1" type="ORF">LX24_02571</name>
</gene>
<dbReference type="InterPro" id="IPR032585">
    <property type="entry name" value="DUF4912"/>
</dbReference>
<evidence type="ECO:0000313" key="2">
    <source>
        <dbReference type="Proteomes" id="UP000323166"/>
    </source>
</evidence>
<organism evidence="1 2">
    <name type="scientific">Desulfallas thermosapovorans DSM 6562</name>
    <dbReference type="NCBI Taxonomy" id="1121431"/>
    <lineage>
        <taxon>Bacteria</taxon>
        <taxon>Bacillati</taxon>
        <taxon>Bacillota</taxon>
        <taxon>Clostridia</taxon>
        <taxon>Eubacteriales</taxon>
        <taxon>Desulfallaceae</taxon>
        <taxon>Desulfallas</taxon>
    </lineage>
</organism>
<reference evidence="1 2" key="1">
    <citation type="submission" date="2019-07" db="EMBL/GenBank/DDBJ databases">
        <title>Genomic Encyclopedia of Type Strains, Phase I: the one thousand microbial genomes (KMG-I) project.</title>
        <authorList>
            <person name="Kyrpides N."/>
        </authorList>
    </citation>
    <scope>NUCLEOTIDE SEQUENCE [LARGE SCALE GENOMIC DNA]</scope>
    <source>
        <strain evidence="1 2">DSM 6562</strain>
    </source>
</reference>
<keyword evidence="2" id="KW-1185">Reference proteome</keyword>
<evidence type="ECO:0008006" key="3">
    <source>
        <dbReference type="Google" id="ProtNLM"/>
    </source>
</evidence>
<comment type="caution">
    <text evidence="1">The sequence shown here is derived from an EMBL/GenBank/DDBJ whole genome shotgun (WGS) entry which is preliminary data.</text>
</comment>
<dbReference type="Pfam" id="PF16258">
    <property type="entry name" value="DUF4912"/>
    <property type="match status" value="1"/>
</dbReference>